<dbReference type="EMBL" id="JAJHNU010000003">
    <property type="protein sequence ID" value="MDN4122049.1"/>
    <property type="molecule type" value="Genomic_DNA"/>
</dbReference>
<evidence type="ECO:0000256" key="2">
    <source>
        <dbReference type="SAM" id="Phobius"/>
    </source>
</evidence>
<name>A0ABT8EL88_9BURK</name>
<evidence type="ECO:0000313" key="4">
    <source>
        <dbReference type="Proteomes" id="UP001168613"/>
    </source>
</evidence>
<accession>A0ABT8EL88</accession>
<keyword evidence="4" id="KW-1185">Reference proteome</keyword>
<reference evidence="3" key="1">
    <citation type="submission" date="2021-11" db="EMBL/GenBank/DDBJ databases">
        <title>Draft genome sequence of Alcaligenes endophyticus type strain CCUG 75668T.</title>
        <authorList>
            <person name="Salva-Serra F."/>
            <person name="Duran R.E."/>
            <person name="Seeger M."/>
            <person name="Moore E.R.B."/>
            <person name="Jaen-Luchoro D."/>
        </authorList>
    </citation>
    <scope>NUCLEOTIDE SEQUENCE</scope>
    <source>
        <strain evidence="3">CCUG 75668</strain>
    </source>
</reference>
<dbReference type="RefSeq" id="WP_266122947.1">
    <property type="nucleotide sequence ID" value="NZ_JAJHNU010000003.1"/>
</dbReference>
<proteinExistence type="predicted"/>
<keyword evidence="2" id="KW-1133">Transmembrane helix</keyword>
<evidence type="ECO:0000313" key="3">
    <source>
        <dbReference type="EMBL" id="MDN4122049.1"/>
    </source>
</evidence>
<keyword evidence="2" id="KW-0812">Transmembrane</keyword>
<comment type="caution">
    <text evidence="3">The sequence shown here is derived from an EMBL/GenBank/DDBJ whole genome shotgun (WGS) entry which is preliminary data.</text>
</comment>
<feature type="region of interest" description="Disordered" evidence="1">
    <location>
        <begin position="138"/>
        <end position="161"/>
    </location>
</feature>
<feature type="transmembrane region" description="Helical" evidence="2">
    <location>
        <begin position="198"/>
        <end position="219"/>
    </location>
</feature>
<gene>
    <name evidence="3" type="ORF">LMS43_12190</name>
</gene>
<dbReference type="Proteomes" id="UP001168613">
    <property type="component" value="Unassembled WGS sequence"/>
</dbReference>
<keyword evidence="2" id="KW-0472">Membrane</keyword>
<evidence type="ECO:0000256" key="1">
    <source>
        <dbReference type="SAM" id="MobiDB-lite"/>
    </source>
</evidence>
<organism evidence="3 4">
    <name type="scientific">Alcaligenes endophyticus</name>
    <dbReference type="NCBI Taxonomy" id="1929088"/>
    <lineage>
        <taxon>Bacteria</taxon>
        <taxon>Pseudomonadati</taxon>
        <taxon>Pseudomonadota</taxon>
        <taxon>Betaproteobacteria</taxon>
        <taxon>Burkholderiales</taxon>
        <taxon>Alcaligenaceae</taxon>
        <taxon>Alcaligenes</taxon>
    </lineage>
</organism>
<protein>
    <recommendedName>
        <fullName evidence="5">Sel1 repeat family protein</fullName>
    </recommendedName>
</protein>
<feature type="compositionally biased region" description="Pro residues" evidence="1">
    <location>
        <begin position="144"/>
        <end position="161"/>
    </location>
</feature>
<evidence type="ECO:0008006" key="5">
    <source>
        <dbReference type="Google" id="ProtNLM"/>
    </source>
</evidence>
<sequence>MKLRFSLIPLEPSVPGKARLCVSAYDGEHLGVQNYQIQLERKDVDAYLQADGRWGAQSCWLQLQGWTEFEGGVAVLIDASVLDPILLQETGLRIALRNEQGSVVGVRGLSFNPLGLALSSAAGTGAQQAEAVHVLAPVSQHQPEPQPEPQLQPVPAPEPEPVVEPIVAPVEEPEIPAIVEPPASPPVQQAPTKTRSRWGLWVGLAILAAAAAGGVAYWLSQDKPVAPLADVPKEPAGVCSLERMQTMAELTFVQECVNENYDSAQWLEVIGRAKQAGKCEIAQRLYVNKAQAGDAAIALAYAREYDPAQARSTQCFTQANPATAAYWYETVLMAQPENADAKARLQELIQ</sequence>